<protein>
    <submittedName>
        <fullName evidence="1">Uncharacterized protein</fullName>
    </submittedName>
</protein>
<reference evidence="1" key="1">
    <citation type="submission" date="2023-06" db="EMBL/GenBank/DDBJ databases">
        <title>Reference genome for the Northern bat (Eptesicus nilssonii), a most northern bat species.</title>
        <authorList>
            <person name="Laine V.N."/>
            <person name="Pulliainen A.T."/>
            <person name="Lilley T.M."/>
        </authorList>
    </citation>
    <scope>NUCLEOTIDE SEQUENCE</scope>
    <source>
        <strain evidence="1">BLF_Eptnil</strain>
        <tissue evidence="1">Kidney</tissue>
    </source>
</reference>
<dbReference type="AlphaFoldDB" id="A0AA40I634"/>
<dbReference type="EMBL" id="JAULJE010000004">
    <property type="protein sequence ID" value="KAK1343735.1"/>
    <property type="molecule type" value="Genomic_DNA"/>
</dbReference>
<sequence length="166" mass="19044">MECVLALYQEENTSCKTLSLLFPFNREYPQRLYYRYRVLMSGGILEDHYFAPLPSSWSRTCALIQLAIPSTFAYYPIGVPEEVPNEFNTGNQIAPGFESVLFWWSTINKNRLTTLANESAANPEIEDPFTDSLERWFGDRNGMVVSIFTSLIIGLRVKVMGYYTIP</sequence>
<gene>
    <name evidence="1" type="ORF">QTO34_014288</name>
</gene>
<feature type="non-terminal residue" evidence="1">
    <location>
        <position position="166"/>
    </location>
</feature>
<name>A0AA40I634_CNENI</name>
<comment type="caution">
    <text evidence="1">The sequence shown here is derived from an EMBL/GenBank/DDBJ whole genome shotgun (WGS) entry which is preliminary data.</text>
</comment>
<evidence type="ECO:0000313" key="1">
    <source>
        <dbReference type="EMBL" id="KAK1343735.1"/>
    </source>
</evidence>
<dbReference type="Proteomes" id="UP001177744">
    <property type="component" value="Unassembled WGS sequence"/>
</dbReference>
<proteinExistence type="predicted"/>
<organism evidence="1 2">
    <name type="scientific">Cnephaeus nilssonii</name>
    <name type="common">Northern bat</name>
    <name type="synonym">Eptesicus nilssonii</name>
    <dbReference type="NCBI Taxonomy" id="3371016"/>
    <lineage>
        <taxon>Eukaryota</taxon>
        <taxon>Metazoa</taxon>
        <taxon>Chordata</taxon>
        <taxon>Craniata</taxon>
        <taxon>Vertebrata</taxon>
        <taxon>Euteleostomi</taxon>
        <taxon>Mammalia</taxon>
        <taxon>Eutheria</taxon>
        <taxon>Laurasiatheria</taxon>
        <taxon>Chiroptera</taxon>
        <taxon>Yangochiroptera</taxon>
        <taxon>Vespertilionidae</taxon>
        <taxon>Cnephaeus</taxon>
    </lineage>
</organism>
<evidence type="ECO:0000313" key="2">
    <source>
        <dbReference type="Proteomes" id="UP001177744"/>
    </source>
</evidence>
<accession>A0AA40I634</accession>
<keyword evidence="2" id="KW-1185">Reference proteome</keyword>